<name>A0ABW4VW88_9BACI</name>
<evidence type="ECO:0000313" key="1">
    <source>
        <dbReference type="EMBL" id="MFD2042956.1"/>
    </source>
</evidence>
<gene>
    <name evidence="1" type="ORF">ACFSJF_01355</name>
</gene>
<dbReference type="EMBL" id="JBHUHQ010000002">
    <property type="protein sequence ID" value="MFD2042956.1"/>
    <property type="molecule type" value="Genomic_DNA"/>
</dbReference>
<evidence type="ECO:0000313" key="2">
    <source>
        <dbReference type="Proteomes" id="UP001597383"/>
    </source>
</evidence>
<proteinExistence type="predicted"/>
<comment type="caution">
    <text evidence="1">The sequence shown here is derived from an EMBL/GenBank/DDBJ whole genome shotgun (WGS) entry which is preliminary data.</text>
</comment>
<sequence length="47" mass="5507">MNEIKQLVVNELELAKIVQLYNKVWNQRDQDRYVSSKGISSLLMKAI</sequence>
<organism evidence="1 2">
    <name type="scientific">Ornithinibacillus salinisoli</name>
    <dbReference type="NCBI Taxonomy" id="1848459"/>
    <lineage>
        <taxon>Bacteria</taxon>
        <taxon>Bacillati</taxon>
        <taxon>Bacillota</taxon>
        <taxon>Bacilli</taxon>
        <taxon>Bacillales</taxon>
        <taxon>Bacillaceae</taxon>
        <taxon>Ornithinibacillus</taxon>
    </lineage>
</organism>
<accession>A0ABW4VW88</accession>
<protein>
    <submittedName>
        <fullName evidence="1">Uncharacterized protein</fullName>
    </submittedName>
</protein>
<dbReference type="Proteomes" id="UP001597383">
    <property type="component" value="Unassembled WGS sequence"/>
</dbReference>
<keyword evidence="2" id="KW-1185">Reference proteome</keyword>
<reference evidence="2" key="1">
    <citation type="journal article" date="2019" name="Int. J. Syst. Evol. Microbiol.">
        <title>The Global Catalogue of Microorganisms (GCM) 10K type strain sequencing project: providing services to taxonomists for standard genome sequencing and annotation.</title>
        <authorList>
            <consortium name="The Broad Institute Genomics Platform"/>
            <consortium name="The Broad Institute Genome Sequencing Center for Infectious Disease"/>
            <person name="Wu L."/>
            <person name="Ma J."/>
        </authorList>
    </citation>
    <scope>NUCLEOTIDE SEQUENCE [LARGE SCALE GENOMIC DNA]</scope>
    <source>
        <strain evidence="2">R28</strain>
    </source>
</reference>
<dbReference type="RefSeq" id="WP_377554691.1">
    <property type="nucleotide sequence ID" value="NZ_JBHUHQ010000002.1"/>
</dbReference>